<dbReference type="Proteomes" id="UP000215590">
    <property type="component" value="Unassembled WGS sequence"/>
</dbReference>
<dbReference type="AlphaFoldDB" id="A0A256FNC1"/>
<evidence type="ECO:0000313" key="2">
    <source>
        <dbReference type="EMBL" id="OYR16258.1"/>
    </source>
</evidence>
<dbReference type="OrthoDB" id="9798761at2"/>
<name>A0A256FNC1_9HYPH</name>
<dbReference type="Pfam" id="PF07510">
    <property type="entry name" value="GmrSD_C"/>
    <property type="match status" value="1"/>
</dbReference>
<gene>
    <name evidence="2" type="ORF">CEV31_4407</name>
</gene>
<dbReference type="EMBL" id="NNRJ01000045">
    <property type="protein sequence ID" value="OYR16258.1"/>
    <property type="molecule type" value="Genomic_DNA"/>
</dbReference>
<accession>A0A256FNC1</accession>
<dbReference type="RefSeq" id="WP_143850948.1">
    <property type="nucleotide sequence ID" value="NZ_JBHEEK010000024.1"/>
</dbReference>
<keyword evidence="3" id="KW-1185">Reference proteome</keyword>
<sequence length="231" mass="27257">MDAVDWKDWMPPALVYFKKFKSQPKLVSEFLKRLERVSYYLLITIGGFNARLEKFRSLIEAIQRDDFDGDSSKLEAMHLSDKEMKDFREALNGDIYSKLPKARAALVLSLEKLMNDQSAIFEYRNVQIEHILPQRPAKNSDWLTLFADQEIRDDWTHRIANLAPLYSRKNPAASNYDFNKKKEVYFFGKDNTTSPFALINNLRGVEVWTPEVLEKRQKMLLDKLYKHWELN</sequence>
<reference evidence="2 3" key="1">
    <citation type="submission" date="2017-07" db="EMBL/GenBank/DDBJ databases">
        <title>Phylogenetic study on the rhizospheric bacterium Ochrobactrum sp. A44.</title>
        <authorList>
            <person name="Krzyzanowska D.M."/>
            <person name="Ossowicki A."/>
            <person name="Rajewska M."/>
            <person name="Maciag T."/>
            <person name="Kaczynski Z."/>
            <person name="Czerwicka M."/>
            <person name="Jafra S."/>
        </authorList>
    </citation>
    <scope>NUCLEOTIDE SEQUENCE [LARGE SCALE GENOMIC DNA]</scope>
    <source>
        <strain evidence="2 3">DSM 7216</strain>
    </source>
</reference>
<feature type="domain" description="GmrSD restriction endonucleases C-terminal" evidence="1">
    <location>
        <begin position="82"/>
        <end position="222"/>
    </location>
</feature>
<dbReference type="InterPro" id="IPR011089">
    <property type="entry name" value="GmrSD_C"/>
</dbReference>
<organism evidence="2 3">
    <name type="scientific">Brucella thiophenivorans</name>
    <dbReference type="NCBI Taxonomy" id="571255"/>
    <lineage>
        <taxon>Bacteria</taxon>
        <taxon>Pseudomonadati</taxon>
        <taxon>Pseudomonadota</taxon>
        <taxon>Alphaproteobacteria</taxon>
        <taxon>Hyphomicrobiales</taxon>
        <taxon>Brucellaceae</taxon>
        <taxon>Brucella/Ochrobactrum group</taxon>
        <taxon>Brucella</taxon>
    </lineage>
</organism>
<evidence type="ECO:0000313" key="3">
    <source>
        <dbReference type="Proteomes" id="UP000215590"/>
    </source>
</evidence>
<comment type="caution">
    <text evidence="2">The sequence shown here is derived from an EMBL/GenBank/DDBJ whole genome shotgun (WGS) entry which is preliminary data.</text>
</comment>
<evidence type="ECO:0000259" key="1">
    <source>
        <dbReference type="Pfam" id="PF07510"/>
    </source>
</evidence>
<dbReference type="PANTHER" id="PTHR35149:SF1">
    <property type="entry name" value="DUF5655 DOMAIN-CONTAINING PROTEIN"/>
    <property type="match status" value="1"/>
</dbReference>
<proteinExistence type="predicted"/>
<dbReference type="PANTHER" id="PTHR35149">
    <property type="entry name" value="SLL5132 PROTEIN"/>
    <property type="match status" value="1"/>
</dbReference>
<protein>
    <recommendedName>
        <fullName evidence="1">GmrSD restriction endonucleases C-terminal domain-containing protein</fullName>
    </recommendedName>
</protein>